<feature type="region of interest" description="Disordered" evidence="2">
    <location>
        <begin position="416"/>
        <end position="439"/>
    </location>
</feature>
<dbReference type="GO" id="GO:0004497">
    <property type="term" value="F:monooxygenase activity"/>
    <property type="evidence" value="ECO:0007669"/>
    <property type="project" value="InterPro"/>
</dbReference>
<evidence type="ECO:0000256" key="2">
    <source>
        <dbReference type="SAM" id="MobiDB-lite"/>
    </source>
</evidence>
<accession>A0A1T4TCE0</accession>
<dbReference type="PANTHER" id="PTHR46696:SF1">
    <property type="entry name" value="CYTOCHROME P450 YJIB-RELATED"/>
    <property type="match status" value="1"/>
</dbReference>
<keyword evidence="4" id="KW-1185">Reference proteome</keyword>
<dbReference type="GO" id="GO:0020037">
    <property type="term" value="F:heme binding"/>
    <property type="evidence" value="ECO:0007669"/>
    <property type="project" value="InterPro"/>
</dbReference>
<evidence type="ECO:0000313" key="3">
    <source>
        <dbReference type="EMBL" id="SKA38152.1"/>
    </source>
</evidence>
<evidence type="ECO:0000313" key="4">
    <source>
        <dbReference type="Proteomes" id="UP000190637"/>
    </source>
</evidence>
<dbReference type="AlphaFoldDB" id="A0A1T4TCE0"/>
<dbReference type="GO" id="GO:0016705">
    <property type="term" value="F:oxidoreductase activity, acting on paired donors, with incorporation or reduction of molecular oxygen"/>
    <property type="evidence" value="ECO:0007669"/>
    <property type="project" value="InterPro"/>
</dbReference>
<dbReference type="EMBL" id="FUWS01000018">
    <property type="protein sequence ID" value="SKA38152.1"/>
    <property type="molecule type" value="Genomic_DNA"/>
</dbReference>
<proteinExistence type="inferred from homology"/>
<dbReference type="InterPro" id="IPR002397">
    <property type="entry name" value="Cyt_P450_B"/>
</dbReference>
<dbReference type="STRING" id="1122192.SAMN02745673_04797"/>
<gene>
    <name evidence="3" type="ORF">SAMN02745673_04797</name>
</gene>
<protein>
    <submittedName>
        <fullName evidence="3">Cytochrome P450</fullName>
    </submittedName>
</protein>
<evidence type="ECO:0000256" key="1">
    <source>
        <dbReference type="ARBA" id="ARBA00010617"/>
    </source>
</evidence>
<sequence length="463" mass="50402">MSLDPSAPSGCPLESSPVPIYEVSSAERARLWADLRSRYGQIAPIRLEPDLTAWLLLGYEENLEVLRDWATYSRDTRRWNEIRDGRRKLGSGLRPTMAYRSSALYADGAEHARLIAPIADALAQVPEARVRRDITEIADHLIDAFCERGEADLVRDYTTPLPALLVNRLFGLGDVYGHALGHLSASLWASDGTVGAEAVARMRDYFVGLVQRKRVRPGDDLPSRMMAHEAALSDAEMADQLIVLAGAGHEPTANLLGNVLRALLADSRIGRDHASGGLLLDEVIDHVAWSEPPLQMLAARFPTRDVEIDGTLVAEGEPLIIGFAAAHADPRLGAGAVPAESALPPGHNSAHLMWGVGTHRCPAQSLALRIVRVGVERLLERLPGVRLAVPAEELRWREELFVRGLVSLPVRFPAVEAPPRSPAADEDDAEGGYAEVDGGEEPVDLLGRVLRWWRGVRAASTAE</sequence>
<organism evidence="3 4">
    <name type="scientific">Marinactinospora thermotolerans DSM 45154</name>
    <dbReference type="NCBI Taxonomy" id="1122192"/>
    <lineage>
        <taxon>Bacteria</taxon>
        <taxon>Bacillati</taxon>
        <taxon>Actinomycetota</taxon>
        <taxon>Actinomycetes</taxon>
        <taxon>Streptosporangiales</taxon>
        <taxon>Nocardiopsidaceae</taxon>
        <taxon>Marinactinospora</taxon>
    </lineage>
</organism>
<name>A0A1T4TCE0_9ACTN</name>
<dbReference type="SUPFAM" id="SSF48264">
    <property type="entry name" value="Cytochrome P450"/>
    <property type="match status" value="1"/>
</dbReference>
<dbReference type="InterPro" id="IPR017972">
    <property type="entry name" value="Cyt_P450_CS"/>
</dbReference>
<dbReference type="Proteomes" id="UP000190637">
    <property type="component" value="Unassembled WGS sequence"/>
</dbReference>
<dbReference type="PRINTS" id="PR00359">
    <property type="entry name" value="BP450"/>
</dbReference>
<comment type="similarity">
    <text evidence="1">Belongs to the cytochrome P450 family.</text>
</comment>
<dbReference type="GO" id="GO:0005506">
    <property type="term" value="F:iron ion binding"/>
    <property type="evidence" value="ECO:0007669"/>
    <property type="project" value="InterPro"/>
</dbReference>
<dbReference type="Gene3D" id="1.10.630.10">
    <property type="entry name" value="Cytochrome P450"/>
    <property type="match status" value="1"/>
</dbReference>
<reference evidence="3 4" key="1">
    <citation type="submission" date="2017-02" db="EMBL/GenBank/DDBJ databases">
        <authorList>
            <person name="Peterson S.W."/>
        </authorList>
    </citation>
    <scope>NUCLEOTIDE SEQUENCE [LARGE SCALE GENOMIC DNA]</scope>
    <source>
        <strain evidence="3 4">DSM 45154</strain>
    </source>
</reference>
<dbReference type="PROSITE" id="PS00086">
    <property type="entry name" value="CYTOCHROME_P450"/>
    <property type="match status" value="1"/>
</dbReference>
<dbReference type="OrthoDB" id="4133219at2"/>
<dbReference type="PANTHER" id="PTHR46696">
    <property type="entry name" value="P450, PUTATIVE (EUROFUNG)-RELATED"/>
    <property type="match status" value="1"/>
</dbReference>
<dbReference type="InterPro" id="IPR036396">
    <property type="entry name" value="Cyt_P450_sf"/>
</dbReference>